<evidence type="ECO:0000256" key="3">
    <source>
        <dbReference type="ARBA" id="ARBA00022692"/>
    </source>
</evidence>
<gene>
    <name evidence="6" type="ORF">APLA_LOCUS9682</name>
</gene>
<reference evidence="6 7" key="1">
    <citation type="submission" date="2020-04" db="EMBL/GenBank/DDBJ databases">
        <authorList>
            <person name="Wallbank WR R."/>
            <person name="Pardo Diaz C."/>
            <person name="Kozak K."/>
            <person name="Martin S."/>
            <person name="Jiggins C."/>
            <person name="Moest M."/>
            <person name="Warren A I."/>
            <person name="Byers J.R.P. K."/>
            <person name="Montejo-Kovacevich G."/>
            <person name="Yen C E."/>
        </authorList>
    </citation>
    <scope>NUCLEOTIDE SEQUENCE [LARGE SCALE GENOMIC DNA]</scope>
</reference>
<evidence type="ECO:0000313" key="7">
    <source>
        <dbReference type="Proteomes" id="UP000494106"/>
    </source>
</evidence>
<dbReference type="Proteomes" id="UP000494106">
    <property type="component" value="Unassembled WGS sequence"/>
</dbReference>
<comment type="subcellular location">
    <subcellularLocation>
        <location evidence="1">Cell membrane</location>
        <topology evidence="1">Multi-pass membrane protein</topology>
    </subcellularLocation>
</comment>
<dbReference type="GO" id="GO:0050909">
    <property type="term" value="P:sensory perception of taste"/>
    <property type="evidence" value="ECO:0007669"/>
    <property type="project" value="InterPro"/>
</dbReference>
<dbReference type="OrthoDB" id="6914056at2759"/>
<organism evidence="6 7">
    <name type="scientific">Arctia plantaginis</name>
    <name type="common">Wood tiger moth</name>
    <name type="synonym">Phalaena plantaginis</name>
    <dbReference type="NCBI Taxonomy" id="874455"/>
    <lineage>
        <taxon>Eukaryota</taxon>
        <taxon>Metazoa</taxon>
        <taxon>Ecdysozoa</taxon>
        <taxon>Arthropoda</taxon>
        <taxon>Hexapoda</taxon>
        <taxon>Insecta</taxon>
        <taxon>Pterygota</taxon>
        <taxon>Neoptera</taxon>
        <taxon>Endopterygota</taxon>
        <taxon>Lepidoptera</taxon>
        <taxon>Glossata</taxon>
        <taxon>Ditrysia</taxon>
        <taxon>Noctuoidea</taxon>
        <taxon>Erebidae</taxon>
        <taxon>Arctiinae</taxon>
        <taxon>Arctia</taxon>
    </lineage>
</organism>
<evidence type="ECO:0000256" key="1">
    <source>
        <dbReference type="ARBA" id="ARBA00004651"/>
    </source>
</evidence>
<dbReference type="Pfam" id="PF08395">
    <property type="entry name" value="7tm_7"/>
    <property type="match status" value="1"/>
</dbReference>
<evidence type="ECO:0000256" key="5">
    <source>
        <dbReference type="ARBA" id="ARBA00023136"/>
    </source>
</evidence>
<evidence type="ECO:0000256" key="4">
    <source>
        <dbReference type="ARBA" id="ARBA00022989"/>
    </source>
</evidence>
<dbReference type="InterPro" id="IPR013604">
    <property type="entry name" value="7TM_chemorcpt"/>
</dbReference>
<name>A0A8S1AH31_ARCPL</name>
<protein>
    <recommendedName>
        <fullName evidence="8">Gustatory receptor</fullName>
    </recommendedName>
</protein>
<accession>A0A8S1AH31</accession>
<evidence type="ECO:0008006" key="8">
    <source>
        <dbReference type="Google" id="ProtNLM"/>
    </source>
</evidence>
<keyword evidence="3" id="KW-0812">Transmembrane</keyword>
<dbReference type="EMBL" id="CADEBC010000519">
    <property type="protein sequence ID" value="CAB3243894.1"/>
    <property type="molecule type" value="Genomic_DNA"/>
</dbReference>
<keyword evidence="4" id="KW-1133">Transmembrane helix</keyword>
<keyword evidence="7" id="KW-1185">Reference proteome</keyword>
<sequence>MSATGRLSVLRKHKIQGRTAKILALIPMQHAPSETSDKSDPNSDNELAMQLSLQLLHQRPTFTAHGLYKFNYALFEQTARSVSTYLVILLQFVTDANM</sequence>
<dbReference type="GO" id="GO:0005886">
    <property type="term" value="C:plasma membrane"/>
    <property type="evidence" value="ECO:0007669"/>
    <property type="project" value="UniProtKB-SubCell"/>
</dbReference>
<proteinExistence type="predicted"/>
<keyword evidence="5" id="KW-0472">Membrane</keyword>
<comment type="caution">
    <text evidence="6">The sequence shown here is derived from an EMBL/GenBank/DDBJ whole genome shotgun (WGS) entry which is preliminary data.</text>
</comment>
<dbReference type="AlphaFoldDB" id="A0A8S1AH31"/>
<keyword evidence="2" id="KW-1003">Cell membrane</keyword>
<evidence type="ECO:0000256" key="2">
    <source>
        <dbReference type="ARBA" id="ARBA00022475"/>
    </source>
</evidence>
<evidence type="ECO:0000313" key="6">
    <source>
        <dbReference type="EMBL" id="CAB3243894.1"/>
    </source>
</evidence>